<evidence type="ECO:0000256" key="1">
    <source>
        <dbReference type="SAM" id="Phobius"/>
    </source>
</evidence>
<keyword evidence="1" id="KW-1133">Transmembrane helix</keyword>
<feature type="transmembrane region" description="Helical" evidence="1">
    <location>
        <begin position="61"/>
        <end position="79"/>
    </location>
</feature>
<dbReference type="EMBL" id="NBYN01000064">
    <property type="protein sequence ID" value="OSO88080.1"/>
    <property type="molecule type" value="Genomic_DNA"/>
</dbReference>
<organism evidence="2 3">
    <name type="scientific">Cylindrospermopsis raciborskii CENA303</name>
    <dbReference type="NCBI Taxonomy" id="1170769"/>
    <lineage>
        <taxon>Bacteria</taxon>
        <taxon>Bacillati</taxon>
        <taxon>Cyanobacteriota</taxon>
        <taxon>Cyanophyceae</taxon>
        <taxon>Nostocales</taxon>
        <taxon>Aphanizomenonaceae</taxon>
        <taxon>Cylindrospermopsis</taxon>
    </lineage>
</organism>
<dbReference type="InterPro" id="IPR036705">
    <property type="entry name" value="Ribosyl_crysJ1_sf"/>
</dbReference>
<keyword evidence="1" id="KW-0472">Membrane</keyword>
<evidence type="ECO:0008006" key="4">
    <source>
        <dbReference type="Google" id="ProtNLM"/>
    </source>
</evidence>
<name>A0A1X4G393_9CYAN</name>
<dbReference type="Proteomes" id="UP000192997">
    <property type="component" value="Unassembled WGS sequence"/>
</dbReference>
<dbReference type="SUPFAM" id="SSF101478">
    <property type="entry name" value="ADP-ribosylglycohydrolase"/>
    <property type="match status" value="1"/>
</dbReference>
<sequence>MRYSLRDRVRGIFLGMLLGETLTTQESVGLGEIGIMSSQSLINRGRLDVEEWSNNYQNNRFTSTAVMIVIAALPLAIFYHEDLDRFKENLQQFLKFGNADPEERDNALAWGYVLIKCLTETLNTVTLIPETIDFLGKTTSPLPESLLKLNNLLKRQAGMVRIGAEFNLQENISHNMALSLYCFLSSVEDFKLSLLRSNKQAQISNCYCSVLTGVMSGAYNSVQGIPLNWKILLSLKPETTNLSQIEELTDNLVKLWSGAYNLNIQLTPYSIFAAPHLIRPR</sequence>
<comment type="caution">
    <text evidence="2">The sequence shown here is derived from an EMBL/GenBank/DDBJ whole genome shotgun (WGS) entry which is preliminary data.</text>
</comment>
<gene>
    <name evidence="2" type="ORF">B7O87_14390</name>
</gene>
<evidence type="ECO:0000313" key="2">
    <source>
        <dbReference type="EMBL" id="OSO88080.1"/>
    </source>
</evidence>
<dbReference type="Gene3D" id="1.10.4080.10">
    <property type="entry name" value="ADP-ribosylation/Crystallin J1"/>
    <property type="match status" value="1"/>
</dbReference>
<dbReference type="AlphaFoldDB" id="A0A1X4G393"/>
<keyword evidence="1" id="KW-0812">Transmembrane</keyword>
<protein>
    <recommendedName>
        <fullName evidence="4">ADP-ribosylglycohydrolase</fullName>
    </recommendedName>
</protein>
<proteinExistence type="predicted"/>
<dbReference type="RefSeq" id="WP_085729133.1">
    <property type="nucleotide sequence ID" value="NZ_NBYN01000064.1"/>
</dbReference>
<accession>A0A1X4G393</accession>
<evidence type="ECO:0000313" key="3">
    <source>
        <dbReference type="Proteomes" id="UP000192997"/>
    </source>
</evidence>
<reference evidence="3" key="1">
    <citation type="submission" date="2017-04" db="EMBL/GenBank/DDBJ databases">
        <authorList>
            <person name="Abreu V.A."/>
            <person name="Popin R.V."/>
            <person name="Rigonato J."/>
            <person name="Andreote A.P."/>
            <person name="Schaker P.C."/>
            <person name="Hoff-Risseti C."/>
            <person name="Alvarenga D.O."/>
            <person name="Varani A.M."/>
            <person name="Fiore M.F."/>
        </authorList>
    </citation>
    <scope>NUCLEOTIDE SEQUENCE [LARGE SCALE GENOMIC DNA]</scope>
    <source>
        <strain evidence="3">CENA303</strain>
    </source>
</reference>